<reference evidence="2" key="1">
    <citation type="submission" date="2023-10" db="EMBL/GenBank/DDBJ databases">
        <title>Genome assembly of Pristionchus species.</title>
        <authorList>
            <person name="Yoshida K."/>
            <person name="Sommer R.J."/>
        </authorList>
    </citation>
    <scope>NUCLEOTIDE SEQUENCE</scope>
    <source>
        <strain evidence="2">RS5133</strain>
    </source>
</reference>
<keyword evidence="3" id="KW-1185">Reference proteome</keyword>
<accession>A0AAV5X172</accession>
<sequence>MRSRMMRNVGPLVFPNWLIGFSVQSESPPGTAQFPPASLGQNVRSLDVAVAVILQQLQPLVESAIAAAEIRSIPQQMRRLVSGEGGDECEKERPEVHDDVKLPREER</sequence>
<protein>
    <submittedName>
        <fullName evidence="2">Uncharacterized protein</fullName>
    </submittedName>
</protein>
<name>A0AAV5X172_9BILA</name>
<organism evidence="2 3">
    <name type="scientific">Pristionchus fissidentatus</name>
    <dbReference type="NCBI Taxonomy" id="1538716"/>
    <lineage>
        <taxon>Eukaryota</taxon>
        <taxon>Metazoa</taxon>
        <taxon>Ecdysozoa</taxon>
        <taxon>Nematoda</taxon>
        <taxon>Chromadorea</taxon>
        <taxon>Rhabditida</taxon>
        <taxon>Rhabditina</taxon>
        <taxon>Diplogasteromorpha</taxon>
        <taxon>Diplogasteroidea</taxon>
        <taxon>Neodiplogasteridae</taxon>
        <taxon>Pristionchus</taxon>
    </lineage>
</organism>
<feature type="non-terminal residue" evidence="2">
    <location>
        <position position="107"/>
    </location>
</feature>
<evidence type="ECO:0000313" key="3">
    <source>
        <dbReference type="Proteomes" id="UP001432322"/>
    </source>
</evidence>
<comment type="caution">
    <text evidence="2">The sequence shown here is derived from an EMBL/GenBank/DDBJ whole genome shotgun (WGS) entry which is preliminary data.</text>
</comment>
<dbReference type="Proteomes" id="UP001432322">
    <property type="component" value="Unassembled WGS sequence"/>
</dbReference>
<feature type="compositionally biased region" description="Basic and acidic residues" evidence="1">
    <location>
        <begin position="88"/>
        <end position="107"/>
    </location>
</feature>
<dbReference type="EMBL" id="BTSY01000007">
    <property type="protein sequence ID" value="GMT35499.1"/>
    <property type="molecule type" value="Genomic_DNA"/>
</dbReference>
<dbReference type="AlphaFoldDB" id="A0AAV5X172"/>
<evidence type="ECO:0000313" key="2">
    <source>
        <dbReference type="EMBL" id="GMT35499.1"/>
    </source>
</evidence>
<gene>
    <name evidence="2" type="ORF">PFISCL1PPCAC_26796</name>
</gene>
<evidence type="ECO:0000256" key="1">
    <source>
        <dbReference type="SAM" id="MobiDB-lite"/>
    </source>
</evidence>
<proteinExistence type="predicted"/>
<feature type="region of interest" description="Disordered" evidence="1">
    <location>
        <begin position="79"/>
        <end position="107"/>
    </location>
</feature>